<evidence type="ECO:0000313" key="1">
    <source>
        <dbReference type="EMBL" id="KAH7839705.1"/>
    </source>
</evidence>
<keyword evidence="2" id="KW-1185">Reference proteome</keyword>
<dbReference type="Proteomes" id="UP000828048">
    <property type="component" value="Chromosome 10"/>
</dbReference>
<name>A0ACB7XG00_9ERIC</name>
<gene>
    <name evidence="1" type="ORF">Vadar_007612</name>
</gene>
<protein>
    <submittedName>
        <fullName evidence="1">Uncharacterized protein</fullName>
    </submittedName>
</protein>
<evidence type="ECO:0000313" key="2">
    <source>
        <dbReference type="Proteomes" id="UP000828048"/>
    </source>
</evidence>
<organism evidence="1 2">
    <name type="scientific">Vaccinium darrowii</name>
    <dbReference type="NCBI Taxonomy" id="229202"/>
    <lineage>
        <taxon>Eukaryota</taxon>
        <taxon>Viridiplantae</taxon>
        <taxon>Streptophyta</taxon>
        <taxon>Embryophyta</taxon>
        <taxon>Tracheophyta</taxon>
        <taxon>Spermatophyta</taxon>
        <taxon>Magnoliopsida</taxon>
        <taxon>eudicotyledons</taxon>
        <taxon>Gunneridae</taxon>
        <taxon>Pentapetalae</taxon>
        <taxon>asterids</taxon>
        <taxon>Ericales</taxon>
        <taxon>Ericaceae</taxon>
        <taxon>Vaccinioideae</taxon>
        <taxon>Vaccinieae</taxon>
        <taxon>Vaccinium</taxon>
    </lineage>
</organism>
<sequence length="520" mass="57634">MPLWKKAAKCNRISKLVSDHLHSPHRRGGSLVVETGFPTSLVDLFVKNRDRLKKPSKKKKKFDPLPDLDPSPSSWSNSPLISPISANSGLSLPSVGVLASERGYLASADRFGNGSDEIQERGLVGDGEEVGVDEVAVANSVLVAILKTFLVVILALGTKKFVVGITMSAFLLLFMEYAGKHLGWLVKPCLDAQKSLVERVFRLFGFKGGKLIVKEDRGLKGPVGLIEGNNIDDPFQEIQLVQSNSNLGGYLEIESRKMDDPFEEIQIKQPSPCLVPSTREIQSVKYEFDSLSGKEKWVCEESCKDKKVKANDEASSRDFVDLYCQKSQREKVKKKEVKEKDEVCTDDVFDLKSHRSRSGKIRSKIKKLVTNKLHGSKKKRMAMKNEASSPSGSDVAAVMDEAKEILEEDEQRRGIEYVYVHDDKSTSFSSGGNRDQVDFVTSSSSSELSRTETEDTVMTEDNGTNTQRNSGYAIVVVIVLVGLVWGRVFALAVTVSWCLLQKSAGTLLQKVYERLCPDEV</sequence>
<reference evidence="1 2" key="1">
    <citation type="journal article" date="2021" name="Hortic Res">
        <title>High-quality reference genome and annotation aids understanding of berry development for evergreen blueberry (Vaccinium darrowii).</title>
        <authorList>
            <person name="Yu J."/>
            <person name="Hulse-Kemp A.M."/>
            <person name="Babiker E."/>
            <person name="Staton M."/>
        </authorList>
    </citation>
    <scope>NUCLEOTIDE SEQUENCE [LARGE SCALE GENOMIC DNA]</scope>
    <source>
        <strain evidence="2">cv. NJ 8807/NJ 8810</strain>
        <tissue evidence="1">Young leaf</tissue>
    </source>
</reference>
<proteinExistence type="predicted"/>
<accession>A0ACB7XG00</accession>
<comment type="caution">
    <text evidence="1">The sequence shown here is derived from an EMBL/GenBank/DDBJ whole genome shotgun (WGS) entry which is preliminary data.</text>
</comment>
<dbReference type="EMBL" id="CM037160">
    <property type="protein sequence ID" value="KAH7839705.1"/>
    <property type="molecule type" value="Genomic_DNA"/>
</dbReference>